<organism evidence="2 3">
    <name type="scientific">Xaviernesmea rhizosphaerae</name>
    <dbReference type="NCBI Taxonomy" id="1672749"/>
    <lineage>
        <taxon>Bacteria</taxon>
        <taxon>Pseudomonadati</taxon>
        <taxon>Pseudomonadota</taxon>
        <taxon>Alphaproteobacteria</taxon>
        <taxon>Hyphomicrobiales</taxon>
        <taxon>Rhizobiaceae</taxon>
        <taxon>Rhizobium/Agrobacterium group</taxon>
        <taxon>Xaviernesmea</taxon>
    </lineage>
</organism>
<dbReference type="GO" id="GO:0006355">
    <property type="term" value="P:regulation of DNA-templated transcription"/>
    <property type="evidence" value="ECO:0007669"/>
    <property type="project" value="InterPro"/>
</dbReference>
<protein>
    <recommendedName>
        <fullName evidence="1">HTH luxR-type domain-containing protein</fullName>
    </recommendedName>
</protein>
<sequence>MLDLTSRIYEAAFLSDLWQPVLHDLAGAVAAEGAVIANISDPAIPYIASPGVAALYDEFLRGGWLQNNAKTKALLSQPAGGFFCDADHLSDAWMAEQPVYRDFYWPRGFGYAAGTVIESPNGDRVTISIEKKRGERGLDRGELDLLNDLRPHLARAALLACRFALARIEASLEALALAGLPAASIRADGRVIAANAPFSGIVDQATIESQDRLLVRHREVNQALYALLAQARQRSAEGAPPSRSFPIPSRPGSLPAVLHLLPVTGAVRDIFVSAAFFVVITPLKRQAAVSTDILRGLFDLTPAEARIGQSLVEGATIKETADSFGIAVETARSHVKSILAKSGMSRQGDFVAAISALPQMHGGADLRR</sequence>
<name>A0A1Q9ANY0_9HYPH</name>
<dbReference type="OrthoDB" id="7444822at2"/>
<dbReference type="Proteomes" id="UP000186143">
    <property type="component" value="Unassembled WGS sequence"/>
</dbReference>
<gene>
    <name evidence="2" type="ORF">BJF92_06375</name>
</gene>
<comment type="caution">
    <text evidence="2">The sequence shown here is derived from an EMBL/GenBank/DDBJ whole genome shotgun (WGS) entry which is preliminary data.</text>
</comment>
<dbReference type="SUPFAM" id="SSF46894">
    <property type="entry name" value="C-terminal effector domain of the bipartite response regulators"/>
    <property type="match status" value="1"/>
</dbReference>
<evidence type="ECO:0000259" key="1">
    <source>
        <dbReference type="SMART" id="SM00421"/>
    </source>
</evidence>
<dbReference type="SMART" id="SM00421">
    <property type="entry name" value="HTH_LUXR"/>
    <property type="match status" value="1"/>
</dbReference>
<dbReference type="InterPro" id="IPR016032">
    <property type="entry name" value="Sig_transdc_resp-reg_C-effctor"/>
</dbReference>
<proteinExistence type="predicted"/>
<dbReference type="EMBL" id="MKIO01000019">
    <property type="protein sequence ID" value="OLP57151.1"/>
    <property type="molecule type" value="Genomic_DNA"/>
</dbReference>
<dbReference type="RefSeq" id="WP_075633170.1">
    <property type="nucleotide sequence ID" value="NZ_MKIO01000019.1"/>
</dbReference>
<dbReference type="InterPro" id="IPR036388">
    <property type="entry name" value="WH-like_DNA-bd_sf"/>
</dbReference>
<reference evidence="2 3" key="1">
    <citation type="submission" date="2016-09" db="EMBL/GenBank/DDBJ databases">
        <title>Rhizobium sp. nov., a novel species isolated from the rice rhizosphere.</title>
        <authorList>
            <person name="Zhao J."/>
            <person name="Zhang X."/>
        </authorList>
    </citation>
    <scope>NUCLEOTIDE SEQUENCE [LARGE SCALE GENOMIC DNA]</scope>
    <source>
        <strain evidence="2 3">MH17</strain>
    </source>
</reference>
<dbReference type="AlphaFoldDB" id="A0A1Q9ANY0"/>
<dbReference type="Gene3D" id="1.10.10.10">
    <property type="entry name" value="Winged helix-like DNA-binding domain superfamily/Winged helix DNA-binding domain"/>
    <property type="match status" value="1"/>
</dbReference>
<feature type="domain" description="HTH luxR-type" evidence="1">
    <location>
        <begin position="297"/>
        <end position="354"/>
    </location>
</feature>
<evidence type="ECO:0000313" key="3">
    <source>
        <dbReference type="Proteomes" id="UP000186143"/>
    </source>
</evidence>
<dbReference type="STRING" id="1672749.BJF92_06375"/>
<accession>A0A1Q9ANY0</accession>
<dbReference type="GO" id="GO:0003677">
    <property type="term" value="F:DNA binding"/>
    <property type="evidence" value="ECO:0007669"/>
    <property type="project" value="InterPro"/>
</dbReference>
<evidence type="ECO:0000313" key="2">
    <source>
        <dbReference type="EMBL" id="OLP57151.1"/>
    </source>
</evidence>
<dbReference type="InterPro" id="IPR000792">
    <property type="entry name" value="Tscrpt_reg_LuxR_C"/>
</dbReference>